<proteinExistence type="predicted"/>
<name>A0A1X7T7H2_AMPQE</name>
<protein>
    <submittedName>
        <fullName evidence="1">Uncharacterized protein</fullName>
    </submittedName>
</protein>
<accession>A0A1X7T7H2</accession>
<dbReference type="EnsemblMetazoa" id="Aqu2.1.10334_001">
    <property type="protein sequence ID" value="Aqu2.1.10334_001"/>
    <property type="gene ID" value="Aqu2.1.10334"/>
</dbReference>
<dbReference type="InParanoid" id="A0A1X7T7H2"/>
<evidence type="ECO:0000313" key="1">
    <source>
        <dbReference type="EnsemblMetazoa" id="Aqu2.1.10334_001"/>
    </source>
</evidence>
<organism evidence="1">
    <name type="scientific">Amphimedon queenslandica</name>
    <name type="common">Sponge</name>
    <dbReference type="NCBI Taxonomy" id="400682"/>
    <lineage>
        <taxon>Eukaryota</taxon>
        <taxon>Metazoa</taxon>
        <taxon>Porifera</taxon>
        <taxon>Demospongiae</taxon>
        <taxon>Heteroscleromorpha</taxon>
        <taxon>Haplosclerida</taxon>
        <taxon>Niphatidae</taxon>
        <taxon>Amphimedon</taxon>
    </lineage>
</organism>
<dbReference type="AlphaFoldDB" id="A0A1X7T7H2"/>
<sequence length="83" mass="9501">MPRTFLRNIYLAINYDDAVSLTDQALSEGDVDAFIKIATKSDPSNEKSDVAQIFSYRYETDRDINLRDPDLEAKLLKKCKPDN</sequence>
<reference evidence="1" key="1">
    <citation type="submission" date="2017-05" db="UniProtKB">
        <authorList>
            <consortium name="EnsemblMetazoa"/>
        </authorList>
    </citation>
    <scope>IDENTIFICATION</scope>
</reference>